<dbReference type="Gene3D" id="1.10.510.10">
    <property type="entry name" value="Transferase(Phosphotransferase) domain 1"/>
    <property type="match status" value="1"/>
</dbReference>
<keyword evidence="4" id="KW-1185">Reference proteome</keyword>
<dbReference type="Pfam" id="PF00069">
    <property type="entry name" value="Pkinase"/>
    <property type="match status" value="1"/>
</dbReference>
<evidence type="ECO:0000259" key="3">
    <source>
        <dbReference type="PROSITE" id="PS50011"/>
    </source>
</evidence>
<evidence type="ECO:0000313" key="4">
    <source>
        <dbReference type="Proteomes" id="UP000694888"/>
    </source>
</evidence>
<sequence>MLGSRAQILKETFLDSMFYLLGMNLKAMRNVVGAVTLLRMKHARKCSSNITDLETITYNNFSTTRQISSMATLTFPDVTVIRDGDFLNNFNLKFVRVLAKKKNSLVLEASMKNDDSIRKAIKKIPYLDSKGRHRGLEDSTEELTIMHNVQHPHLMKMDWVVTDLWMDCVSRSNGTKWNGFSYKPPVPFDISTTSAVYTGTRVKPDNIFQDASGNAILGDFGCSQILPDGENTVSRWRGTLGYHGPEFFLGYKFDPFLMDAYALGATLWSLVFRLKPADLDLLDVVRNSSLPEMYR</sequence>
<dbReference type="PANTHER" id="PTHR24346:SF30">
    <property type="entry name" value="MATERNAL EMBRYONIC LEUCINE ZIPPER KINASE"/>
    <property type="match status" value="1"/>
</dbReference>
<dbReference type="Proteomes" id="UP000694888">
    <property type="component" value="Unplaced"/>
</dbReference>
<evidence type="ECO:0000256" key="1">
    <source>
        <dbReference type="ARBA" id="ARBA00022741"/>
    </source>
</evidence>
<keyword evidence="2" id="KW-0067">ATP-binding</keyword>
<dbReference type="InterPro" id="IPR000719">
    <property type="entry name" value="Prot_kinase_dom"/>
</dbReference>
<feature type="domain" description="Protein kinase" evidence="3">
    <location>
        <begin position="1"/>
        <end position="295"/>
    </location>
</feature>
<organism evidence="4 5">
    <name type="scientific">Aplysia californica</name>
    <name type="common">California sea hare</name>
    <dbReference type="NCBI Taxonomy" id="6500"/>
    <lineage>
        <taxon>Eukaryota</taxon>
        <taxon>Metazoa</taxon>
        <taxon>Spiralia</taxon>
        <taxon>Lophotrochozoa</taxon>
        <taxon>Mollusca</taxon>
        <taxon>Gastropoda</taxon>
        <taxon>Heterobranchia</taxon>
        <taxon>Euthyneura</taxon>
        <taxon>Tectipleura</taxon>
        <taxon>Aplysiida</taxon>
        <taxon>Aplysioidea</taxon>
        <taxon>Aplysiidae</taxon>
        <taxon>Aplysia</taxon>
    </lineage>
</organism>
<gene>
    <name evidence="5" type="primary">LOC101856728</name>
</gene>
<dbReference type="PANTHER" id="PTHR24346">
    <property type="entry name" value="MAP/MICROTUBULE AFFINITY-REGULATING KINASE"/>
    <property type="match status" value="1"/>
</dbReference>
<evidence type="ECO:0000313" key="5">
    <source>
        <dbReference type="RefSeq" id="XP_005096430.1"/>
    </source>
</evidence>
<dbReference type="RefSeq" id="XP_005096430.1">
    <property type="nucleotide sequence ID" value="XM_005096373.1"/>
</dbReference>
<accession>A0ABM0JLD2</accession>
<reference evidence="5" key="1">
    <citation type="submission" date="2025-08" db="UniProtKB">
        <authorList>
            <consortium name="RefSeq"/>
        </authorList>
    </citation>
    <scope>IDENTIFICATION</scope>
</reference>
<dbReference type="SUPFAM" id="SSF56112">
    <property type="entry name" value="Protein kinase-like (PK-like)"/>
    <property type="match status" value="1"/>
</dbReference>
<name>A0ABM0JLD2_APLCA</name>
<protein>
    <submittedName>
        <fullName evidence="5">Probable receptor-like protein kinase At5g20050</fullName>
    </submittedName>
</protein>
<evidence type="ECO:0000256" key="2">
    <source>
        <dbReference type="ARBA" id="ARBA00022840"/>
    </source>
</evidence>
<dbReference type="InterPro" id="IPR011009">
    <property type="entry name" value="Kinase-like_dom_sf"/>
</dbReference>
<keyword evidence="1" id="KW-0547">Nucleotide-binding</keyword>
<dbReference type="GeneID" id="101856728"/>
<proteinExistence type="predicted"/>
<dbReference type="PROSITE" id="PS50011">
    <property type="entry name" value="PROTEIN_KINASE_DOM"/>
    <property type="match status" value="1"/>
</dbReference>